<protein>
    <submittedName>
        <fullName evidence="1">Uncharacterized protein</fullName>
    </submittedName>
</protein>
<keyword evidence="2" id="KW-1185">Reference proteome</keyword>
<organism evidence="1 2">
    <name type="scientific">Alkalihalophilus lindianensis</name>
    <dbReference type="NCBI Taxonomy" id="1630542"/>
    <lineage>
        <taxon>Bacteria</taxon>
        <taxon>Bacillati</taxon>
        <taxon>Bacillota</taxon>
        <taxon>Bacilli</taxon>
        <taxon>Bacillales</taxon>
        <taxon>Bacillaceae</taxon>
        <taxon>Alkalihalophilus</taxon>
    </lineage>
</organism>
<dbReference type="EMBL" id="JAWJBA010000815">
    <property type="protein sequence ID" value="MDV2687501.1"/>
    <property type="molecule type" value="Genomic_DNA"/>
</dbReference>
<gene>
    <name evidence="1" type="ORF">RYX56_24445</name>
</gene>
<dbReference type="RefSeq" id="WP_317124398.1">
    <property type="nucleotide sequence ID" value="NZ_JAWJBA010000815.1"/>
</dbReference>
<sequence>MLKMICVAQVDGMTGKLKQSAQTIRQLLNLRQSLTADQQQWLALITADMALRLDDAALAQLNFEQMDKDSAPA</sequence>
<proteinExistence type="predicted"/>
<evidence type="ECO:0000313" key="1">
    <source>
        <dbReference type="EMBL" id="MDV2687501.1"/>
    </source>
</evidence>
<reference evidence="1 2" key="1">
    <citation type="submission" date="2023-10" db="EMBL/GenBank/DDBJ databases">
        <title>Screening of Alkalihalobacillus lindianensis BZ-TG-R113 and Its Alleviation of Salt Stress on Rapeseed Growth.</title>
        <authorList>
            <person name="Zhao B."/>
            <person name="Guo T."/>
        </authorList>
    </citation>
    <scope>NUCLEOTIDE SEQUENCE [LARGE SCALE GENOMIC DNA]</scope>
    <source>
        <strain evidence="1 2">BZ-TG-R113</strain>
    </source>
</reference>
<feature type="non-terminal residue" evidence="1">
    <location>
        <position position="73"/>
    </location>
</feature>
<dbReference type="Proteomes" id="UP001287282">
    <property type="component" value="Unassembled WGS sequence"/>
</dbReference>
<accession>A0ABU3XHZ7</accession>
<name>A0ABU3XHZ7_9BACI</name>
<comment type="caution">
    <text evidence="1">The sequence shown here is derived from an EMBL/GenBank/DDBJ whole genome shotgun (WGS) entry which is preliminary data.</text>
</comment>
<evidence type="ECO:0000313" key="2">
    <source>
        <dbReference type="Proteomes" id="UP001287282"/>
    </source>
</evidence>